<gene>
    <name evidence="2" type="ORF">Pma05_06120</name>
</gene>
<dbReference type="Proteomes" id="UP000621500">
    <property type="component" value="Unassembled WGS sequence"/>
</dbReference>
<sequence length="104" mass="11150">MSLRAAFGGNTGQPAYVRDVAVGVHNYSSHPIRQVIAVVSLAEGPEFILSPQTIIPPGENSVLRQKYSQPIALSSDAVFKDRAPAVAGHPPHRAQPNHLKPTLH</sequence>
<evidence type="ECO:0000313" key="2">
    <source>
        <dbReference type="EMBL" id="GIG94039.1"/>
    </source>
</evidence>
<accession>A0ABQ4EHB6</accession>
<reference evidence="2 3" key="1">
    <citation type="submission" date="2021-01" db="EMBL/GenBank/DDBJ databases">
        <title>Whole genome shotgun sequence of Plantactinospora mayteni NBRC 109088.</title>
        <authorList>
            <person name="Komaki H."/>
            <person name="Tamura T."/>
        </authorList>
    </citation>
    <scope>NUCLEOTIDE SEQUENCE [LARGE SCALE GENOMIC DNA]</scope>
    <source>
        <strain evidence="2 3">NBRC 109088</strain>
    </source>
</reference>
<evidence type="ECO:0000313" key="3">
    <source>
        <dbReference type="Proteomes" id="UP000621500"/>
    </source>
</evidence>
<comment type="caution">
    <text evidence="2">The sequence shown here is derived from an EMBL/GenBank/DDBJ whole genome shotgun (WGS) entry which is preliminary data.</text>
</comment>
<evidence type="ECO:0000256" key="1">
    <source>
        <dbReference type="SAM" id="MobiDB-lite"/>
    </source>
</evidence>
<proteinExistence type="predicted"/>
<name>A0ABQ4EHB6_9ACTN</name>
<organism evidence="2 3">
    <name type="scientific">Plantactinospora mayteni</name>
    <dbReference type="NCBI Taxonomy" id="566021"/>
    <lineage>
        <taxon>Bacteria</taxon>
        <taxon>Bacillati</taxon>
        <taxon>Actinomycetota</taxon>
        <taxon>Actinomycetes</taxon>
        <taxon>Micromonosporales</taxon>
        <taxon>Micromonosporaceae</taxon>
        <taxon>Plantactinospora</taxon>
    </lineage>
</organism>
<keyword evidence="3" id="KW-1185">Reference proteome</keyword>
<feature type="region of interest" description="Disordered" evidence="1">
    <location>
        <begin position="82"/>
        <end position="104"/>
    </location>
</feature>
<protein>
    <submittedName>
        <fullName evidence="2">Uncharacterized protein</fullName>
    </submittedName>
</protein>
<dbReference type="EMBL" id="BONX01000003">
    <property type="protein sequence ID" value="GIG94039.1"/>
    <property type="molecule type" value="Genomic_DNA"/>
</dbReference>